<evidence type="ECO:0000313" key="8">
    <source>
        <dbReference type="EMBL" id="EPR11660.1"/>
    </source>
</evidence>
<dbReference type="OrthoDB" id="1737006at2"/>
<dbReference type="InterPro" id="IPR024001">
    <property type="entry name" value="Cys-rich_pep_rSAM_mat_CcpM"/>
</dbReference>
<dbReference type="PATRIC" id="fig|1330534.3.peg.2194"/>
<evidence type="ECO:0000256" key="6">
    <source>
        <dbReference type="ARBA" id="ARBA00023014"/>
    </source>
</evidence>
<name>U4R283_9FIRM</name>
<proteinExistence type="predicted"/>
<dbReference type="PROSITE" id="PS51918">
    <property type="entry name" value="RADICAL_SAM"/>
    <property type="match status" value="1"/>
</dbReference>
<dbReference type="EMBL" id="ATAY01000034">
    <property type="protein sequence ID" value="EPR11660.1"/>
    <property type="molecule type" value="Genomic_DNA"/>
</dbReference>
<dbReference type="NCBIfam" id="TIGR04085">
    <property type="entry name" value="rSAM_more_4Fe4S"/>
    <property type="match status" value="1"/>
</dbReference>
<comment type="caution">
    <text evidence="8">The sequence shown here is derived from an EMBL/GenBank/DDBJ whole genome shotgun (WGS) entry which is preliminary data.</text>
</comment>
<dbReference type="RefSeq" id="WP_020815712.1">
    <property type="nucleotide sequence ID" value="NZ_ATAY01000034.1"/>
</dbReference>
<dbReference type="Gene3D" id="3.20.20.70">
    <property type="entry name" value="Aldolase class I"/>
    <property type="match status" value="1"/>
</dbReference>
<dbReference type="SFLD" id="SFLDG01384">
    <property type="entry name" value="thioether_bond_formation_requi"/>
    <property type="match status" value="1"/>
</dbReference>
<reference evidence="8 9" key="1">
    <citation type="journal article" date="2013" name="Genome Announc.">
        <title>Draft Genome Sequence of the Cellulolytic Bacterium Clostridium papyrosolvens C7 (ATCC 700395).</title>
        <authorList>
            <person name="Zepeda V."/>
            <person name="Dassa B."/>
            <person name="Borovok I."/>
            <person name="Lamed R."/>
            <person name="Bayer E.A."/>
            <person name="Cate J.H."/>
        </authorList>
    </citation>
    <scope>NUCLEOTIDE SEQUENCE [LARGE SCALE GENOMIC DNA]</scope>
    <source>
        <strain evidence="8 9">C7</strain>
    </source>
</reference>
<dbReference type="SFLD" id="SFLDS00029">
    <property type="entry name" value="Radical_SAM"/>
    <property type="match status" value="1"/>
</dbReference>
<dbReference type="PANTHER" id="PTHR43273:SF8">
    <property type="entry name" value="RADICAL SAM DOMAIN PROTEIN"/>
    <property type="match status" value="1"/>
</dbReference>
<dbReference type="InterPro" id="IPR013785">
    <property type="entry name" value="Aldolase_TIM"/>
</dbReference>
<evidence type="ECO:0000256" key="2">
    <source>
        <dbReference type="ARBA" id="ARBA00022485"/>
    </source>
</evidence>
<organism evidence="8 9">
    <name type="scientific">Ruminiclostridium papyrosolvens C7</name>
    <dbReference type="NCBI Taxonomy" id="1330534"/>
    <lineage>
        <taxon>Bacteria</taxon>
        <taxon>Bacillati</taxon>
        <taxon>Bacillota</taxon>
        <taxon>Clostridia</taxon>
        <taxon>Eubacteriales</taxon>
        <taxon>Oscillospiraceae</taxon>
        <taxon>Ruminiclostridium</taxon>
    </lineage>
</organism>
<dbReference type="AlphaFoldDB" id="U4R283"/>
<keyword evidence="4" id="KW-0479">Metal-binding</keyword>
<keyword evidence="5" id="KW-0408">Iron</keyword>
<dbReference type="Proteomes" id="UP000016860">
    <property type="component" value="Unassembled WGS sequence"/>
</dbReference>
<dbReference type="PANTHER" id="PTHR43273">
    <property type="entry name" value="ANAEROBIC SULFATASE-MATURATING ENZYME HOMOLOG ASLB-RELATED"/>
    <property type="match status" value="1"/>
</dbReference>
<evidence type="ECO:0000259" key="7">
    <source>
        <dbReference type="PROSITE" id="PS51918"/>
    </source>
</evidence>
<accession>U4R283</accession>
<dbReference type="InterPro" id="IPR023867">
    <property type="entry name" value="Sulphatase_maturase_rSAM"/>
</dbReference>
<dbReference type="PROSITE" id="PS01305">
    <property type="entry name" value="MOAA_NIFB_PQQE"/>
    <property type="match status" value="1"/>
</dbReference>
<dbReference type="SFLD" id="SFLDG01067">
    <property type="entry name" value="SPASM/twitch_domain_containing"/>
    <property type="match status" value="1"/>
</dbReference>
<dbReference type="NCBIfam" id="TIGR04068">
    <property type="entry name" value="rSAM_ocin_clost"/>
    <property type="match status" value="1"/>
</dbReference>
<dbReference type="SUPFAM" id="SSF102114">
    <property type="entry name" value="Radical SAM enzymes"/>
    <property type="match status" value="1"/>
</dbReference>
<dbReference type="InterPro" id="IPR023885">
    <property type="entry name" value="4Fe4S-binding_SPASM_dom"/>
</dbReference>
<sequence length="485" mass="55748">MERDTPFIHLFKTPGGYYIYDINTNRIIKTQESVYNYLCLKRDNEIDIGESSGNNEYDILIEKMKGKGLLSSNKVKEIIHPEDSLLEQNLASKIRMITLQVTQQCNLRCEYCAYSGGYLNRGHANARMSFETAKNGIDFLISHSKDVDMVNVGFYGGEPLLEFELIKKCVNYTLDNYGGKKITFGMTTNGTLFTKEILDFLSMHDFLIIISLDGPKEIHDVNRKFAVGGCGTFDKVNKNLEIFRESYPEYFKKVRFNVVMDRKNDFSCMNEFFNSDDIFTDSTLNTSDISVNYSKKQYQSSDNFDIKFKYEVFKLYLNKVGKLDKRNVSKLVTGTYNRMKTSFSKERLYTKKLPDKTHHSGPCVPGAQRLFMDVNGNFYPCERVSESSEVMRIGHVDMGFDYEKIRKILNVGKITEKSCINCWAFRFCTLCAASADDIEGLSAEMKSKHCNAVRATQEEAFKDYCTLMEFGHSFEDNNGYYVLEG</sequence>
<dbReference type="CDD" id="cd01335">
    <property type="entry name" value="Radical_SAM"/>
    <property type="match status" value="1"/>
</dbReference>
<dbReference type="GO" id="GO:0046872">
    <property type="term" value="F:metal ion binding"/>
    <property type="evidence" value="ECO:0007669"/>
    <property type="project" value="UniProtKB-KW"/>
</dbReference>
<dbReference type="GO" id="GO:0051539">
    <property type="term" value="F:4 iron, 4 sulfur cluster binding"/>
    <property type="evidence" value="ECO:0007669"/>
    <property type="project" value="UniProtKB-KW"/>
</dbReference>
<protein>
    <submittedName>
        <fullName evidence="8">Radical SAM protein</fullName>
    </submittedName>
</protein>
<keyword evidence="3" id="KW-0949">S-adenosyl-L-methionine</keyword>
<dbReference type="SFLD" id="SFLDG01386">
    <property type="entry name" value="main_SPASM_domain-containing"/>
    <property type="match status" value="1"/>
</dbReference>
<comment type="cofactor">
    <cofactor evidence="1">
        <name>[4Fe-4S] cluster</name>
        <dbReference type="ChEBI" id="CHEBI:49883"/>
    </cofactor>
</comment>
<dbReference type="GO" id="GO:0016491">
    <property type="term" value="F:oxidoreductase activity"/>
    <property type="evidence" value="ECO:0007669"/>
    <property type="project" value="InterPro"/>
</dbReference>
<evidence type="ECO:0000256" key="3">
    <source>
        <dbReference type="ARBA" id="ARBA00022691"/>
    </source>
</evidence>
<keyword evidence="2" id="KW-0004">4Fe-4S</keyword>
<evidence type="ECO:0000256" key="5">
    <source>
        <dbReference type="ARBA" id="ARBA00023004"/>
    </source>
</evidence>
<evidence type="ECO:0000256" key="4">
    <source>
        <dbReference type="ARBA" id="ARBA00022723"/>
    </source>
</evidence>
<dbReference type="Pfam" id="PF04055">
    <property type="entry name" value="Radical_SAM"/>
    <property type="match status" value="1"/>
</dbReference>
<evidence type="ECO:0000313" key="9">
    <source>
        <dbReference type="Proteomes" id="UP000016860"/>
    </source>
</evidence>
<keyword evidence="6" id="KW-0411">Iron-sulfur</keyword>
<dbReference type="InterPro" id="IPR000385">
    <property type="entry name" value="MoaA_NifB_PqqE_Fe-S-bd_CS"/>
</dbReference>
<dbReference type="InterPro" id="IPR058240">
    <property type="entry name" value="rSAM_sf"/>
</dbReference>
<gene>
    <name evidence="8" type="ORF">L323_10985</name>
</gene>
<dbReference type="STRING" id="1330534.L323_10985"/>
<feature type="domain" description="Radical SAM core" evidence="7">
    <location>
        <begin position="89"/>
        <end position="326"/>
    </location>
</feature>
<evidence type="ECO:0000256" key="1">
    <source>
        <dbReference type="ARBA" id="ARBA00001966"/>
    </source>
</evidence>
<dbReference type="InterPro" id="IPR007197">
    <property type="entry name" value="rSAM"/>
</dbReference>